<organism evidence="1 2">
    <name type="scientific">Melastoma candidum</name>
    <dbReference type="NCBI Taxonomy" id="119954"/>
    <lineage>
        <taxon>Eukaryota</taxon>
        <taxon>Viridiplantae</taxon>
        <taxon>Streptophyta</taxon>
        <taxon>Embryophyta</taxon>
        <taxon>Tracheophyta</taxon>
        <taxon>Spermatophyta</taxon>
        <taxon>Magnoliopsida</taxon>
        <taxon>eudicotyledons</taxon>
        <taxon>Gunneridae</taxon>
        <taxon>Pentapetalae</taxon>
        <taxon>rosids</taxon>
        <taxon>malvids</taxon>
        <taxon>Myrtales</taxon>
        <taxon>Melastomataceae</taxon>
        <taxon>Melastomatoideae</taxon>
        <taxon>Melastomateae</taxon>
        <taxon>Melastoma</taxon>
    </lineage>
</organism>
<evidence type="ECO:0000313" key="2">
    <source>
        <dbReference type="Proteomes" id="UP001057402"/>
    </source>
</evidence>
<evidence type="ECO:0000313" key="1">
    <source>
        <dbReference type="EMBL" id="KAI4381509.1"/>
    </source>
</evidence>
<accession>A0ACB9RRI4</accession>
<protein>
    <submittedName>
        <fullName evidence="1">Uncharacterized protein</fullName>
    </submittedName>
</protein>
<keyword evidence="2" id="KW-1185">Reference proteome</keyword>
<reference evidence="2" key="1">
    <citation type="journal article" date="2023" name="Front. Plant Sci.">
        <title>Chromosomal-level genome assembly of Melastoma candidum provides insights into trichome evolution.</title>
        <authorList>
            <person name="Zhong Y."/>
            <person name="Wu W."/>
            <person name="Sun C."/>
            <person name="Zou P."/>
            <person name="Liu Y."/>
            <person name="Dai S."/>
            <person name="Zhou R."/>
        </authorList>
    </citation>
    <scope>NUCLEOTIDE SEQUENCE [LARGE SCALE GENOMIC DNA]</scope>
</reference>
<name>A0ACB9RRI4_9MYRT</name>
<gene>
    <name evidence="1" type="ORF">MLD38_007575</name>
</gene>
<sequence length="67" mass="7732">MAEVGEEDMITRRFTDGTVHNMNEYMGTRAMDLIVNLDDRVVNAVYSEKFDMVMGENQLLELFSQLP</sequence>
<dbReference type="Proteomes" id="UP001057402">
    <property type="component" value="Chromosome 3"/>
</dbReference>
<dbReference type="EMBL" id="CM042882">
    <property type="protein sequence ID" value="KAI4381509.1"/>
    <property type="molecule type" value="Genomic_DNA"/>
</dbReference>
<comment type="caution">
    <text evidence="1">The sequence shown here is derived from an EMBL/GenBank/DDBJ whole genome shotgun (WGS) entry which is preliminary data.</text>
</comment>
<proteinExistence type="predicted"/>